<dbReference type="PANTHER" id="PTHR43046:SF14">
    <property type="entry name" value="MUTT_NUDIX FAMILY PROTEIN"/>
    <property type="match status" value="1"/>
</dbReference>
<dbReference type="RefSeq" id="WP_042693692.1">
    <property type="nucleotide sequence ID" value="NZ_CABMAB010000025.1"/>
</dbReference>
<feature type="domain" description="Nudix hydrolase" evidence="3">
    <location>
        <begin position="1"/>
        <end position="131"/>
    </location>
</feature>
<dbReference type="InterPro" id="IPR015797">
    <property type="entry name" value="NUDIX_hydrolase-like_dom_sf"/>
</dbReference>
<sequence length="134" mass="15710">MESFFGLTMRGIIKNENNEILILKRHPSSKTDPEKWELPGGKVDPGESFDHAILREISEECNLDVEIEEFFEAVQVDYSHKKTVQMVMKLNINSGEFKLSDEHVDWMWADLDRIHDLELSSSFEKVLEKKNWKL</sequence>
<dbReference type="SUPFAM" id="SSF55811">
    <property type="entry name" value="Nudix"/>
    <property type="match status" value="1"/>
</dbReference>
<protein>
    <submittedName>
        <fullName evidence="4">8-oxo-dGTP diphosphatase</fullName>
        <ecNumber evidence="4">3.6.1.55</ecNumber>
    </submittedName>
</protein>
<organism evidence="4 5">
    <name type="scientific">Methanobrevibacter oralis</name>
    <dbReference type="NCBI Taxonomy" id="66851"/>
    <lineage>
        <taxon>Archaea</taxon>
        <taxon>Methanobacteriati</taxon>
        <taxon>Methanobacteriota</taxon>
        <taxon>Methanomada group</taxon>
        <taxon>Methanobacteria</taxon>
        <taxon>Methanobacteriales</taxon>
        <taxon>Methanobacteriaceae</taxon>
        <taxon>Methanobrevibacter</taxon>
    </lineage>
</organism>
<evidence type="ECO:0000256" key="2">
    <source>
        <dbReference type="ARBA" id="ARBA00022801"/>
    </source>
</evidence>
<dbReference type="InterPro" id="IPR000086">
    <property type="entry name" value="NUDIX_hydrolase_dom"/>
</dbReference>
<dbReference type="OrthoDB" id="25379at2157"/>
<dbReference type="PATRIC" id="fig|66851.6.peg.1402"/>
<name>A0A166AM21_METOA</name>
<dbReference type="Proteomes" id="UP000077428">
    <property type="component" value="Unassembled WGS sequence"/>
</dbReference>
<evidence type="ECO:0000313" key="5">
    <source>
        <dbReference type="Proteomes" id="UP000077428"/>
    </source>
</evidence>
<dbReference type="STRING" id="66851.MBORA_12900"/>
<dbReference type="Pfam" id="PF00293">
    <property type="entry name" value="NUDIX"/>
    <property type="match status" value="1"/>
</dbReference>
<comment type="cofactor">
    <cofactor evidence="1">
        <name>Mg(2+)</name>
        <dbReference type="ChEBI" id="CHEBI:18420"/>
    </cofactor>
</comment>
<dbReference type="EC" id="3.6.1.55" evidence="4"/>
<comment type="caution">
    <text evidence="4">The sequence shown here is derived from an EMBL/GenBank/DDBJ whole genome shotgun (WGS) entry which is preliminary data.</text>
</comment>
<evidence type="ECO:0000256" key="1">
    <source>
        <dbReference type="ARBA" id="ARBA00001946"/>
    </source>
</evidence>
<dbReference type="PRINTS" id="PR00502">
    <property type="entry name" value="NUDIXFAMILY"/>
</dbReference>
<dbReference type="Gene3D" id="3.90.79.10">
    <property type="entry name" value="Nucleoside Triphosphate Pyrophosphohydrolase"/>
    <property type="match status" value="1"/>
</dbReference>
<evidence type="ECO:0000313" key="4">
    <source>
        <dbReference type="EMBL" id="KZX12214.1"/>
    </source>
</evidence>
<dbReference type="PANTHER" id="PTHR43046">
    <property type="entry name" value="GDP-MANNOSE MANNOSYL HYDROLASE"/>
    <property type="match status" value="1"/>
</dbReference>
<dbReference type="EMBL" id="LWMU01000073">
    <property type="protein sequence ID" value="KZX12214.1"/>
    <property type="molecule type" value="Genomic_DNA"/>
</dbReference>
<gene>
    <name evidence="4" type="primary">mutT</name>
    <name evidence="4" type="ORF">MBORA_12900</name>
</gene>
<keyword evidence="2 4" id="KW-0378">Hydrolase</keyword>
<dbReference type="PROSITE" id="PS00893">
    <property type="entry name" value="NUDIX_BOX"/>
    <property type="match status" value="1"/>
</dbReference>
<evidence type="ECO:0000259" key="3">
    <source>
        <dbReference type="PROSITE" id="PS51462"/>
    </source>
</evidence>
<dbReference type="InterPro" id="IPR020476">
    <property type="entry name" value="Nudix_hydrolase"/>
</dbReference>
<keyword evidence="5" id="KW-1185">Reference proteome</keyword>
<dbReference type="AlphaFoldDB" id="A0A166AM21"/>
<accession>A0A166AM21</accession>
<dbReference type="PROSITE" id="PS51462">
    <property type="entry name" value="NUDIX"/>
    <property type="match status" value="1"/>
</dbReference>
<reference evidence="5" key="1">
    <citation type="journal article" date="2016" name="Genome Announc.">
        <title>Draft Genome Sequences of Methanobrevibacter curvatus DSM11111, Methanobrevibacter cuticularis DSM11139, Methanobrevibacter filiformis DSM11501, and Methanobrevibacter oralis DSM7256.</title>
        <authorList>
            <person name="Poehlein A."/>
            <person name="Seedorf H."/>
        </authorList>
    </citation>
    <scope>NUCLEOTIDE SEQUENCE [LARGE SCALE GENOMIC DNA]</scope>
    <source>
        <strain evidence="5">DSM 7256 / JCM 30027 / ZR</strain>
    </source>
</reference>
<proteinExistence type="predicted"/>
<dbReference type="GO" id="GO:0035539">
    <property type="term" value="F:8-oxo-7,8-dihydrodeoxyguanosine triphosphate pyrophosphatase activity"/>
    <property type="evidence" value="ECO:0007669"/>
    <property type="project" value="UniProtKB-EC"/>
</dbReference>
<dbReference type="InterPro" id="IPR020084">
    <property type="entry name" value="NUDIX_hydrolase_CS"/>
</dbReference>